<dbReference type="PANTHER" id="PTHR11280">
    <property type="entry name" value="GLUCOSAMINE-6-PHOSPHATE ISOMERASE"/>
    <property type="match status" value="1"/>
</dbReference>
<evidence type="ECO:0000259" key="2">
    <source>
        <dbReference type="Pfam" id="PF01182"/>
    </source>
</evidence>
<name>A0A2P8DT95_9ACTN</name>
<dbReference type="GO" id="GO:0006046">
    <property type="term" value="P:N-acetylglucosamine catabolic process"/>
    <property type="evidence" value="ECO:0007669"/>
    <property type="project" value="TreeGrafter"/>
</dbReference>
<dbReference type="GO" id="GO:0019262">
    <property type="term" value="P:N-acetylneuraminate catabolic process"/>
    <property type="evidence" value="ECO:0007669"/>
    <property type="project" value="TreeGrafter"/>
</dbReference>
<dbReference type="CDD" id="cd01399">
    <property type="entry name" value="GlcN6P_deaminase"/>
    <property type="match status" value="1"/>
</dbReference>
<protein>
    <submittedName>
        <fullName evidence="3">Glucosamine-6-phosphate deaminase</fullName>
    </submittedName>
</protein>
<dbReference type="GO" id="GO:0005737">
    <property type="term" value="C:cytoplasm"/>
    <property type="evidence" value="ECO:0007669"/>
    <property type="project" value="TreeGrafter"/>
</dbReference>
<organism evidence="3 4">
    <name type="scientific">Haloactinopolyspora alba</name>
    <dbReference type="NCBI Taxonomy" id="648780"/>
    <lineage>
        <taxon>Bacteria</taxon>
        <taxon>Bacillati</taxon>
        <taxon>Actinomycetota</taxon>
        <taxon>Actinomycetes</taxon>
        <taxon>Jiangellales</taxon>
        <taxon>Jiangellaceae</taxon>
        <taxon>Haloactinopolyspora</taxon>
    </lineage>
</organism>
<dbReference type="AlphaFoldDB" id="A0A2P8DT95"/>
<dbReference type="SUPFAM" id="SSF100950">
    <property type="entry name" value="NagB/RpiA/CoA transferase-like"/>
    <property type="match status" value="1"/>
</dbReference>
<keyword evidence="4" id="KW-1185">Reference proteome</keyword>
<feature type="domain" description="Glucosamine/galactosamine-6-phosphate isomerase" evidence="2">
    <location>
        <begin position="16"/>
        <end position="235"/>
    </location>
</feature>
<accession>A0A2P8DT95</accession>
<sequence length="258" mass="26875">MRNERARAGATTVSPTAGEAAASAATAAAEVIVTAVAERGSATVVFASAPSQELMLAALGADPRVDWTRVRSLHMDEYLGLDHDHPQAFGQWLRDRLPAEALPGLHRIRADGDPEAEARRYAELVAAGNVDLVCLGMGVNGHIAFNEPGIARFDDDALARVVELAEVSRIQQADEGLFPSADDVPTHAITLTVPALLGARTLVATVLGAQKARAVADALEGPVTPECPASALRTHADVSVHLDDGAATMLTASSGELQ</sequence>
<dbReference type="Pfam" id="PF01182">
    <property type="entry name" value="Glucosamine_iso"/>
    <property type="match status" value="1"/>
</dbReference>
<proteinExistence type="predicted"/>
<dbReference type="PANTHER" id="PTHR11280:SF6">
    <property type="entry name" value="GLUCOSAMINE-6-PHOSPHATE ISOMERASE NAGB"/>
    <property type="match status" value="1"/>
</dbReference>
<evidence type="ECO:0000313" key="4">
    <source>
        <dbReference type="Proteomes" id="UP000243528"/>
    </source>
</evidence>
<comment type="caution">
    <text evidence="3">The sequence shown here is derived from an EMBL/GenBank/DDBJ whole genome shotgun (WGS) entry which is preliminary data.</text>
</comment>
<reference evidence="3 4" key="1">
    <citation type="submission" date="2018-03" db="EMBL/GenBank/DDBJ databases">
        <title>Genomic Encyclopedia of Archaeal and Bacterial Type Strains, Phase II (KMG-II): from individual species to whole genera.</title>
        <authorList>
            <person name="Goeker M."/>
        </authorList>
    </citation>
    <scope>NUCLEOTIDE SEQUENCE [LARGE SCALE GENOMIC DNA]</scope>
    <source>
        <strain evidence="3 4">DSM 45211</strain>
    </source>
</reference>
<dbReference type="EMBL" id="PYGE01000016">
    <property type="protein sequence ID" value="PSL00431.1"/>
    <property type="molecule type" value="Genomic_DNA"/>
</dbReference>
<keyword evidence="1" id="KW-0119">Carbohydrate metabolism</keyword>
<dbReference type="GO" id="GO:0005975">
    <property type="term" value="P:carbohydrate metabolic process"/>
    <property type="evidence" value="ECO:0007669"/>
    <property type="project" value="InterPro"/>
</dbReference>
<evidence type="ECO:0000256" key="1">
    <source>
        <dbReference type="ARBA" id="ARBA00023277"/>
    </source>
</evidence>
<gene>
    <name evidence="3" type="ORF">CLV30_11691</name>
</gene>
<dbReference type="GO" id="GO:0042802">
    <property type="term" value="F:identical protein binding"/>
    <property type="evidence" value="ECO:0007669"/>
    <property type="project" value="TreeGrafter"/>
</dbReference>
<dbReference type="InterPro" id="IPR004547">
    <property type="entry name" value="Glucosamine6P_isomerase"/>
</dbReference>
<dbReference type="Proteomes" id="UP000243528">
    <property type="component" value="Unassembled WGS sequence"/>
</dbReference>
<dbReference type="GO" id="GO:0006043">
    <property type="term" value="P:glucosamine catabolic process"/>
    <property type="evidence" value="ECO:0007669"/>
    <property type="project" value="TreeGrafter"/>
</dbReference>
<dbReference type="RefSeq" id="WP_205740894.1">
    <property type="nucleotide sequence ID" value="NZ_PYGE01000016.1"/>
</dbReference>
<dbReference type="InterPro" id="IPR006148">
    <property type="entry name" value="Glc/Gal-6P_isomerase"/>
</dbReference>
<dbReference type="Gene3D" id="3.40.50.1360">
    <property type="match status" value="1"/>
</dbReference>
<dbReference type="InterPro" id="IPR037171">
    <property type="entry name" value="NagB/RpiA_transferase-like"/>
</dbReference>
<evidence type="ECO:0000313" key="3">
    <source>
        <dbReference type="EMBL" id="PSL00431.1"/>
    </source>
</evidence>
<dbReference type="GO" id="GO:0004342">
    <property type="term" value="F:glucosamine-6-phosphate deaminase activity"/>
    <property type="evidence" value="ECO:0007669"/>
    <property type="project" value="InterPro"/>
</dbReference>